<evidence type="ECO:0000256" key="5">
    <source>
        <dbReference type="SAM" id="Phobius"/>
    </source>
</evidence>
<proteinExistence type="predicted"/>
<reference evidence="7 8" key="1">
    <citation type="submission" date="2013-03" db="EMBL/GenBank/DDBJ databases">
        <title>The Genome Sequence of Cladophialophora psammophila CBS 110553.</title>
        <authorList>
            <consortium name="The Broad Institute Genomics Platform"/>
            <person name="Cuomo C."/>
            <person name="de Hoog S."/>
            <person name="Gorbushina A."/>
            <person name="Walker B."/>
            <person name="Young S.K."/>
            <person name="Zeng Q."/>
            <person name="Gargeya S."/>
            <person name="Fitzgerald M."/>
            <person name="Haas B."/>
            <person name="Abouelleil A."/>
            <person name="Allen A.W."/>
            <person name="Alvarado L."/>
            <person name="Arachchi H.M."/>
            <person name="Berlin A.M."/>
            <person name="Chapman S.B."/>
            <person name="Gainer-Dewar J."/>
            <person name="Goldberg J."/>
            <person name="Griggs A."/>
            <person name="Gujja S."/>
            <person name="Hansen M."/>
            <person name="Howarth C."/>
            <person name="Imamovic A."/>
            <person name="Ireland A."/>
            <person name="Larimer J."/>
            <person name="McCowan C."/>
            <person name="Murphy C."/>
            <person name="Pearson M."/>
            <person name="Poon T.W."/>
            <person name="Priest M."/>
            <person name="Roberts A."/>
            <person name="Saif S."/>
            <person name="Shea T."/>
            <person name="Sisk P."/>
            <person name="Sykes S."/>
            <person name="Wortman J."/>
            <person name="Nusbaum C."/>
            <person name="Birren B."/>
        </authorList>
    </citation>
    <scope>NUCLEOTIDE SEQUENCE [LARGE SCALE GENOMIC DNA]</scope>
    <source>
        <strain evidence="7 8">CBS 110553</strain>
    </source>
</reference>
<dbReference type="eggNOG" id="ENOG502S11P">
    <property type="taxonomic scope" value="Eukaryota"/>
</dbReference>
<dbReference type="HOGENOM" id="CLU_079101_0_1_1"/>
<comment type="subcellular location">
    <subcellularLocation>
        <location evidence="1">Mitochondrion</location>
    </subcellularLocation>
</comment>
<evidence type="ECO:0000313" key="7">
    <source>
        <dbReference type="EMBL" id="EXJ74600.1"/>
    </source>
</evidence>
<name>W9XB98_9EURO</name>
<dbReference type="PANTHER" id="PTHR28018">
    <property type="entry name" value="RESPIRATORY SUPERCOMPLEX FACTOR 2, MITOCHONDRIAL"/>
    <property type="match status" value="1"/>
</dbReference>
<feature type="transmembrane region" description="Helical" evidence="5">
    <location>
        <begin position="20"/>
        <end position="38"/>
    </location>
</feature>
<dbReference type="RefSeq" id="XP_007741700.1">
    <property type="nucleotide sequence ID" value="XM_007743510.1"/>
</dbReference>
<dbReference type="AlphaFoldDB" id="W9XB98"/>
<protein>
    <recommendedName>
        <fullName evidence="6">HIG1 domain-containing protein</fullName>
    </recommendedName>
</protein>
<dbReference type="PROSITE" id="PS51503">
    <property type="entry name" value="HIG1"/>
    <property type="match status" value="1"/>
</dbReference>
<accession>W9XB98</accession>
<dbReference type="PANTHER" id="PTHR28018:SF3">
    <property type="entry name" value="RESPIRATORY SUPERCOMPLEX FACTOR 2, MITOCHONDRIAL"/>
    <property type="match status" value="1"/>
</dbReference>
<comment type="caution">
    <text evidence="7">The sequence shown here is derived from an EMBL/GenBank/DDBJ whole genome shotgun (WGS) entry which is preliminary data.</text>
</comment>
<dbReference type="InterPro" id="IPR007667">
    <property type="entry name" value="Hypoxia_induced_domain"/>
</dbReference>
<dbReference type="Pfam" id="PF04588">
    <property type="entry name" value="HIG_1_N"/>
    <property type="match status" value="1"/>
</dbReference>
<dbReference type="Proteomes" id="UP000019471">
    <property type="component" value="Unassembled WGS sequence"/>
</dbReference>
<keyword evidence="4 5" id="KW-0472">Membrane</keyword>
<keyword evidence="2 5" id="KW-0812">Transmembrane</keyword>
<evidence type="ECO:0000259" key="6">
    <source>
        <dbReference type="PROSITE" id="PS51503"/>
    </source>
</evidence>
<dbReference type="EMBL" id="AMGX01000003">
    <property type="protein sequence ID" value="EXJ74600.1"/>
    <property type="molecule type" value="Genomic_DNA"/>
</dbReference>
<evidence type="ECO:0000256" key="3">
    <source>
        <dbReference type="ARBA" id="ARBA00022989"/>
    </source>
</evidence>
<dbReference type="STRING" id="1182543.W9XB98"/>
<evidence type="ECO:0000256" key="1">
    <source>
        <dbReference type="ARBA" id="ARBA00004173"/>
    </source>
</evidence>
<dbReference type="GO" id="GO:0005739">
    <property type="term" value="C:mitochondrion"/>
    <property type="evidence" value="ECO:0007669"/>
    <property type="project" value="UniProtKB-SubCell"/>
</dbReference>
<dbReference type="GeneID" id="19187627"/>
<dbReference type="OrthoDB" id="1915122at2759"/>
<keyword evidence="3 5" id="KW-1133">Transmembrane helix</keyword>
<keyword evidence="8" id="KW-1185">Reference proteome</keyword>
<gene>
    <name evidence="7" type="ORF">A1O5_02897</name>
</gene>
<feature type="domain" description="HIG1" evidence="6">
    <location>
        <begin position="87"/>
        <end position="180"/>
    </location>
</feature>
<evidence type="ECO:0000256" key="2">
    <source>
        <dbReference type="ARBA" id="ARBA00022692"/>
    </source>
</evidence>
<evidence type="ECO:0000256" key="4">
    <source>
        <dbReference type="ARBA" id="ARBA00023136"/>
    </source>
</evidence>
<evidence type="ECO:0000313" key="8">
    <source>
        <dbReference type="Proteomes" id="UP000019471"/>
    </source>
</evidence>
<organism evidence="7 8">
    <name type="scientific">Cladophialophora psammophila CBS 110553</name>
    <dbReference type="NCBI Taxonomy" id="1182543"/>
    <lineage>
        <taxon>Eukaryota</taxon>
        <taxon>Fungi</taxon>
        <taxon>Dikarya</taxon>
        <taxon>Ascomycota</taxon>
        <taxon>Pezizomycotina</taxon>
        <taxon>Eurotiomycetes</taxon>
        <taxon>Chaetothyriomycetidae</taxon>
        <taxon>Chaetothyriales</taxon>
        <taxon>Herpotrichiellaceae</taxon>
        <taxon>Cladophialophora</taxon>
    </lineage>
</organism>
<sequence length="215" mass="24114">MKILAQEEEQDYYAHVRNSGVAAGVGGFLLGIAATAALRRYSAPFRHLSPAVRSTLVIYPTIFAISYGTNHGSHAFESRVHPETKQYFEERRELFERSHIGESRKELSREWLYEHKIPVLGTTWALSMLGSLRLFGRDPLETGVRKLVQARVLAQATTLSALLLLALIEADDMKHGKGKYQKVIVVDTSDPEHRKRLDEQLGLELHPTPVTLKGG</sequence>
<dbReference type="InterPro" id="IPR040153">
    <property type="entry name" value="Rcf2"/>
</dbReference>
<dbReference type="GO" id="GO:0033617">
    <property type="term" value="P:mitochondrial respiratory chain complex IV assembly"/>
    <property type="evidence" value="ECO:0007669"/>
    <property type="project" value="TreeGrafter"/>
</dbReference>